<feature type="transmembrane region" description="Helical" evidence="1">
    <location>
        <begin position="104"/>
        <end position="122"/>
    </location>
</feature>
<feature type="transmembrane region" description="Helical" evidence="1">
    <location>
        <begin position="134"/>
        <end position="155"/>
    </location>
</feature>
<dbReference type="Proteomes" id="UP000635071">
    <property type="component" value="Unassembled WGS sequence"/>
</dbReference>
<evidence type="ECO:0000256" key="1">
    <source>
        <dbReference type="SAM" id="Phobius"/>
    </source>
</evidence>
<keyword evidence="1" id="KW-0472">Membrane</keyword>
<dbReference type="RefSeq" id="WP_188761510.1">
    <property type="nucleotide sequence ID" value="NZ_BMJM01000002.1"/>
</dbReference>
<dbReference type="AlphaFoldDB" id="A0A916ZL26"/>
<reference evidence="2" key="2">
    <citation type="submission" date="2020-09" db="EMBL/GenBank/DDBJ databases">
        <authorList>
            <person name="Sun Q."/>
            <person name="Zhou Y."/>
        </authorList>
    </citation>
    <scope>NUCLEOTIDE SEQUENCE</scope>
    <source>
        <strain evidence="2">CGMCC 1.15519</strain>
    </source>
</reference>
<sequence length="160" mass="16509">MRGGFWPPALLCAALAFALAFAPVRVRLPALLALLVAAAVASRISFPAAWHEAIFAGVWASVVVAALAVHRREVGLLVPAMLLAANTGIWAGAVTAISGSDRDLLRALPIALLAFPAGWVVAHRGGLAIKVLASWLIAVAILVAALPMVATPGYAPDHME</sequence>
<evidence type="ECO:0000313" key="3">
    <source>
        <dbReference type="Proteomes" id="UP000635071"/>
    </source>
</evidence>
<name>A0A916ZL26_9SPHN</name>
<keyword evidence="3" id="KW-1185">Reference proteome</keyword>
<keyword evidence="1" id="KW-1133">Transmembrane helix</keyword>
<reference evidence="2" key="1">
    <citation type="journal article" date="2014" name="Int. J. Syst. Evol. Microbiol.">
        <title>Complete genome sequence of Corynebacterium casei LMG S-19264T (=DSM 44701T), isolated from a smear-ripened cheese.</title>
        <authorList>
            <consortium name="US DOE Joint Genome Institute (JGI-PGF)"/>
            <person name="Walter F."/>
            <person name="Albersmeier A."/>
            <person name="Kalinowski J."/>
            <person name="Ruckert C."/>
        </authorList>
    </citation>
    <scope>NUCLEOTIDE SEQUENCE</scope>
    <source>
        <strain evidence="2">CGMCC 1.15519</strain>
    </source>
</reference>
<protein>
    <submittedName>
        <fullName evidence="2">Uncharacterized protein</fullName>
    </submittedName>
</protein>
<organism evidence="2 3">
    <name type="scientific">Sandarakinorhabdus glacialis</name>
    <dbReference type="NCBI Taxonomy" id="1614636"/>
    <lineage>
        <taxon>Bacteria</taxon>
        <taxon>Pseudomonadati</taxon>
        <taxon>Pseudomonadota</taxon>
        <taxon>Alphaproteobacteria</taxon>
        <taxon>Sphingomonadales</taxon>
        <taxon>Sphingosinicellaceae</taxon>
        <taxon>Sandarakinorhabdus</taxon>
    </lineage>
</organism>
<keyword evidence="1" id="KW-0812">Transmembrane</keyword>
<feature type="transmembrane region" description="Helical" evidence="1">
    <location>
        <begin position="76"/>
        <end position="98"/>
    </location>
</feature>
<comment type="caution">
    <text evidence="2">The sequence shown here is derived from an EMBL/GenBank/DDBJ whole genome shotgun (WGS) entry which is preliminary data.</text>
</comment>
<gene>
    <name evidence="2" type="ORF">GCM10011529_06620</name>
</gene>
<evidence type="ECO:0000313" key="2">
    <source>
        <dbReference type="EMBL" id="GGE02855.1"/>
    </source>
</evidence>
<accession>A0A916ZL26</accession>
<proteinExistence type="predicted"/>
<dbReference type="EMBL" id="BMJM01000002">
    <property type="protein sequence ID" value="GGE02855.1"/>
    <property type="molecule type" value="Genomic_DNA"/>
</dbReference>
<feature type="transmembrane region" description="Helical" evidence="1">
    <location>
        <begin position="48"/>
        <end position="69"/>
    </location>
</feature>